<dbReference type="GO" id="GO:0008061">
    <property type="term" value="F:chitin binding"/>
    <property type="evidence" value="ECO:0007669"/>
    <property type="project" value="InterPro"/>
</dbReference>
<name>A0A926QND6_9BACL</name>
<dbReference type="SMART" id="SM00636">
    <property type="entry name" value="Glyco_18"/>
    <property type="match status" value="1"/>
</dbReference>
<dbReference type="RefSeq" id="WP_188178062.1">
    <property type="nucleotide sequence ID" value="NZ_JACVVD010000017.1"/>
</dbReference>
<comment type="caution">
    <text evidence="3">The sequence shown here is derived from an EMBL/GenBank/DDBJ whole genome shotgun (WGS) entry which is preliminary data.</text>
</comment>
<dbReference type="SUPFAM" id="SSF51445">
    <property type="entry name" value="(Trans)glycosidases"/>
    <property type="match status" value="1"/>
</dbReference>
<sequence length="574" mass="65829">MPTEHQPRRRKSLKRLLILFIIILIGLFSGLAFFLWQHFAPNRLHVETDYHELKKPVFYHGDYFRASAIGEKESLKLPLELIQEWIDPSILYEKASDSVIITTQDKVLRFKTAELSALMNEKPINLSFPVEKKDNVIYVPIEPLKQLYPYDIRESEKSGAIIIHKQGDTLKWGKQMNADGAQVRTEATIKAPIVASLALNEQVMILSEEAEWYKVQMESGPIGYVRKADIAQDHEETIPVQDEISAYVPWKPPGGKLNMTWEHVITKNPDTSKIGDMPGLHVISPTWFSLSDGEGRVKNLADAAYVKWAQDRGYQVWPIISNGFEPDRTSQALSTYDRRIEIIKQLLGFAQTYKLQGFNIDFENVYLKDKENLVQFVREMTPFMHAQGLAVSIDVTPKSTNEMWSMFYDRPALAKVVDYMMVMAYDEYWASSPKSGSVSSLAWTEKSVTQLLNVDKIPPNKLVLGVPFYTRQWTEEVKGGKTTVSSKTLTMEAAQKIIKDKKLKPAFSPEAGQNYVEYKEGEKLMRIWLEDETSMKSRIELVNKYDLAGVASWRRGFEQPNIWKVIQDTLEKNN</sequence>
<evidence type="ECO:0000313" key="3">
    <source>
        <dbReference type="EMBL" id="MBD0384279.1"/>
    </source>
</evidence>
<accession>A0A926QND6</accession>
<protein>
    <submittedName>
        <fullName evidence="3">SH3 domain-containing protein</fullName>
    </submittedName>
</protein>
<keyword evidence="1" id="KW-1133">Transmembrane helix</keyword>
<dbReference type="PANTHER" id="PTHR46066">
    <property type="entry name" value="CHITINASE DOMAIN-CONTAINING PROTEIN 1 FAMILY MEMBER"/>
    <property type="match status" value="1"/>
</dbReference>
<feature type="domain" description="GH18" evidence="2">
    <location>
        <begin position="255"/>
        <end position="573"/>
    </location>
</feature>
<evidence type="ECO:0000256" key="1">
    <source>
        <dbReference type="SAM" id="Phobius"/>
    </source>
</evidence>
<dbReference type="InterPro" id="IPR017853">
    <property type="entry name" value="GH"/>
</dbReference>
<dbReference type="InterPro" id="IPR012854">
    <property type="entry name" value="Cu_amine_oxidase-like_N"/>
</dbReference>
<dbReference type="AlphaFoldDB" id="A0A926QND6"/>
<organism evidence="3 4">
    <name type="scientific">Paenibacillus sedimenti</name>
    <dbReference type="NCBI Taxonomy" id="2770274"/>
    <lineage>
        <taxon>Bacteria</taxon>
        <taxon>Bacillati</taxon>
        <taxon>Bacillota</taxon>
        <taxon>Bacilli</taxon>
        <taxon>Bacillales</taxon>
        <taxon>Paenibacillaceae</taxon>
        <taxon>Paenibacillus</taxon>
    </lineage>
</organism>
<feature type="transmembrane region" description="Helical" evidence="1">
    <location>
        <begin position="16"/>
        <end position="36"/>
    </location>
</feature>
<dbReference type="Gene3D" id="3.10.50.10">
    <property type="match status" value="1"/>
</dbReference>
<evidence type="ECO:0000313" key="4">
    <source>
        <dbReference type="Proteomes" id="UP000650466"/>
    </source>
</evidence>
<dbReference type="Gene3D" id="3.30.457.10">
    <property type="entry name" value="Copper amine oxidase-like, N-terminal domain"/>
    <property type="match status" value="1"/>
</dbReference>
<dbReference type="GO" id="GO:0005975">
    <property type="term" value="P:carbohydrate metabolic process"/>
    <property type="evidence" value="ECO:0007669"/>
    <property type="project" value="InterPro"/>
</dbReference>
<dbReference type="PANTHER" id="PTHR46066:SF2">
    <property type="entry name" value="CHITINASE DOMAIN-CONTAINING PROTEIN 1"/>
    <property type="match status" value="1"/>
</dbReference>
<keyword evidence="1" id="KW-0812">Transmembrane</keyword>
<dbReference type="Pfam" id="PF00704">
    <property type="entry name" value="Glyco_hydro_18"/>
    <property type="match status" value="1"/>
</dbReference>
<evidence type="ECO:0000259" key="2">
    <source>
        <dbReference type="PROSITE" id="PS51910"/>
    </source>
</evidence>
<dbReference type="Gene3D" id="3.20.20.80">
    <property type="entry name" value="Glycosidases"/>
    <property type="match status" value="1"/>
</dbReference>
<dbReference type="SUPFAM" id="SSF55383">
    <property type="entry name" value="Copper amine oxidase, domain N"/>
    <property type="match status" value="1"/>
</dbReference>
<gene>
    <name evidence="3" type="ORF">ICC18_29960</name>
</gene>
<reference evidence="3" key="1">
    <citation type="submission" date="2020-09" db="EMBL/GenBank/DDBJ databases">
        <title>Draft Genome Sequence of Paenibacillus sp. WST5.</title>
        <authorList>
            <person name="Bao Z."/>
        </authorList>
    </citation>
    <scope>NUCLEOTIDE SEQUENCE</scope>
    <source>
        <strain evidence="3">WST5</strain>
    </source>
</reference>
<dbReference type="InterPro" id="IPR029070">
    <property type="entry name" value="Chitinase_insertion_sf"/>
</dbReference>
<dbReference type="InterPro" id="IPR036582">
    <property type="entry name" value="Mao_N_sf"/>
</dbReference>
<dbReference type="PROSITE" id="PS51910">
    <property type="entry name" value="GH18_2"/>
    <property type="match status" value="1"/>
</dbReference>
<dbReference type="InterPro" id="IPR001223">
    <property type="entry name" value="Glyco_hydro18_cat"/>
</dbReference>
<keyword evidence="1" id="KW-0472">Membrane</keyword>
<dbReference type="InterPro" id="IPR003646">
    <property type="entry name" value="SH3-like_bac-type"/>
</dbReference>
<keyword evidence="4" id="KW-1185">Reference proteome</keyword>
<proteinExistence type="predicted"/>
<dbReference type="Proteomes" id="UP000650466">
    <property type="component" value="Unassembled WGS sequence"/>
</dbReference>
<dbReference type="Gene3D" id="2.30.30.40">
    <property type="entry name" value="SH3 Domains"/>
    <property type="match status" value="1"/>
</dbReference>
<dbReference type="InterPro" id="IPR011583">
    <property type="entry name" value="Chitinase_II/V-like_cat"/>
</dbReference>
<dbReference type="Pfam" id="PF07833">
    <property type="entry name" value="Cu_amine_oxidN1"/>
    <property type="match status" value="1"/>
</dbReference>
<dbReference type="Pfam" id="PF08239">
    <property type="entry name" value="SH3_3"/>
    <property type="match status" value="1"/>
</dbReference>
<dbReference type="EMBL" id="JACVVD010000017">
    <property type="protein sequence ID" value="MBD0384279.1"/>
    <property type="molecule type" value="Genomic_DNA"/>
</dbReference>